<evidence type="ECO:0008006" key="3">
    <source>
        <dbReference type="Google" id="ProtNLM"/>
    </source>
</evidence>
<evidence type="ECO:0000313" key="1">
    <source>
        <dbReference type="EMBL" id="PIY89560.1"/>
    </source>
</evidence>
<proteinExistence type="predicted"/>
<dbReference type="SUPFAM" id="SSF64182">
    <property type="entry name" value="DHH phosphoesterases"/>
    <property type="match status" value="1"/>
</dbReference>
<dbReference type="Proteomes" id="UP000230767">
    <property type="component" value="Unassembled WGS sequence"/>
</dbReference>
<dbReference type="PANTHER" id="PTHR47618:SF1">
    <property type="entry name" value="BIFUNCTIONAL OLIGORIBONUCLEASE AND PAP PHOSPHATASE NRNA"/>
    <property type="match status" value="1"/>
</dbReference>
<dbReference type="InterPro" id="IPR051319">
    <property type="entry name" value="Oligoribo/pAp-PDE_c-di-AMP_PDE"/>
</dbReference>
<gene>
    <name evidence="1" type="ORF">COY73_00605</name>
</gene>
<dbReference type="Gene3D" id="3.90.1640.10">
    <property type="entry name" value="inorganic pyrophosphatase (n-terminal core)"/>
    <property type="match status" value="1"/>
</dbReference>
<sequence length="379" mass="42965">MDNLNRAKKLIEKSQNIYIFLPETYDISLVEGDTFCAGSALFYSLKKLGKKANLFLKKIPKNFQFLVNSKFVISVKTQGKDVSEIFYEKNSGDLKIHLTSVGEGILPRDISFFSQSFTDATKINQSPDLETPNLLITLGLQNLENLGENFAQNPDLFYQVPILNIDNSPENQNFGEVNLVNIKSCSISEILVDLIEAPNQRLFDENTATCLLAGIIWASENFRNPRTKPKTFERASFLIEKGADHQKIIQNFYKTKSVSQIKLLGQVLKKINFNPEKELYFAPLTLEDFKDSGSSSKDLGEILQELKFNFRNQVLANFLILWESSGSPPLVKGIFYSPQINLIGKILENFEGTSRGQTSLFLIREKNLNSAYQKFLEII</sequence>
<dbReference type="PANTHER" id="PTHR47618">
    <property type="entry name" value="BIFUNCTIONAL OLIGORIBONUCLEASE AND PAP PHOSPHATASE NRNA"/>
    <property type="match status" value="1"/>
</dbReference>
<dbReference type="InterPro" id="IPR038763">
    <property type="entry name" value="DHH_sf"/>
</dbReference>
<comment type="caution">
    <text evidence="1">The sequence shown here is derived from an EMBL/GenBank/DDBJ whole genome shotgun (WGS) entry which is preliminary data.</text>
</comment>
<name>A0A2M7R704_9BACT</name>
<dbReference type="AlphaFoldDB" id="A0A2M7R704"/>
<accession>A0A2M7R704</accession>
<organism evidence="1 2">
    <name type="scientific">Candidatus Nealsonbacteria bacterium CG_4_10_14_0_8_um_filter_37_14</name>
    <dbReference type="NCBI Taxonomy" id="1974684"/>
    <lineage>
        <taxon>Bacteria</taxon>
        <taxon>Candidatus Nealsoniibacteriota</taxon>
    </lineage>
</organism>
<reference evidence="2" key="1">
    <citation type="submission" date="2017-09" db="EMBL/GenBank/DDBJ databases">
        <title>Depth-based differentiation of microbial function through sediment-hosted aquifers and enrichment of novel symbionts in the deep terrestrial subsurface.</title>
        <authorList>
            <person name="Probst A.J."/>
            <person name="Ladd B."/>
            <person name="Jarett J.K."/>
            <person name="Geller-Mcgrath D.E."/>
            <person name="Sieber C.M.K."/>
            <person name="Emerson J.B."/>
            <person name="Anantharaman K."/>
            <person name="Thomas B.C."/>
            <person name="Malmstrom R."/>
            <person name="Stieglmeier M."/>
            <person name="Klingl A."/>
            <person name="Woyke T."/>
            <person name="Ryan C.M."/>
            <person name="Banfield J.F."/>
        </authorList>
    </citation>
    <scope>NUCLEOTIDE SEQUENCE [LARGE SCALE GENOMIC DNA]</scope>
</reference>
<evidence type="ECO:0000313" key="2">
    <source>
        <dbReference type="Proteomes" id="UP000230767"/>
    </source>
</evidence>
<dbReference type="EMBL" id="PFLW01000018">
    <property type="protein sequence ID" value="PIY89560.1"/>
    <property type="molecule type" value="Genomic_DNA"/>
</dbReference>
<protein>
    <recommendedName>
        <fullName evidence="3">DHHA1 domain-containing protein</fullName>
    </recommendedName>
</protein>